<protein>
    <recommendedName>
        <fullName evidence="4">Tetratricopeptide repeat protein</fullName>
    </recommendedName>
</protein>
<evidence type="ECO:0008006" key="4">
    <source>
        <dbReference type="Google" id="ProtNLM"/>
    </source>
</evidence>
<organism evidence="2 3">
    <name type="scientific">Plantibacter elymi</name>
    <name type="common">nom. nud.</name>
    <dbReference type="NCBI Taxonomy" id="199708"/>
    <lineage>
        <taxon>Bacteria</taxon>
        <taxon>Bacillati</taxon>
        <taxon>Actinomycetota</taxon>
        <taxon>Actinomycetes</taxon>
        <taxon>Micrococcales</taxon>
        <taxon>Microbacteriaceae</taxon>
        <taxon>Plantibacter</taxon>
    </lineage>
</organism>
<reference evidence="2 3" key="1">
    <citation type="submission" date="2017-04" db="EMBL/GenBank/DDBJ databases">
        <authorList>
            <person name="Varghese N."/>
            <person name="Submissions S."/>
        </authorList>
    </citation>
    <scope>NUCLEOTIDE SEQUENCE [LARGE SCALE GENOMIC DNA]</scope>
    <source>
        <strain evidence="2 3">VKM Ac-1784</strain>
    </source>
</reference>
<gene>
    <name evidence="2" type="ORF">SAMN06295909_0646</name>
</gene>
<evidence type="ECO:0000256" key="1">
    <source>
        <dbReference type="SAM" id="MobiDB-lite"/>
    </source>
</evidence>
<sequence length="438" mass="48006">MSDPVGAEREAIEHDRDLAWELFDFQPEHPRIPELAMSVLARAPQFTGMIILLSMHRQACGDVDEARRLLRELLGRRDRQFLGALRRLRDLEGSEGDFAEAMRLGELVLREDPEADWFDHMDHAAAVAMAADPQRGWALIDDAVELAGRTAPEAYAGALGLRALHFLSTGTPPGRFLVAAQQAIEADPSETTLSTALAFAYLYDYRPQEALELLARVLREDPMDEVAQGGMVVARAFLDPIERGVGTMDDLRRAGMGEIAWRILRDKVFEAGLREALAALEPLLPEELAASLRPPLDLDAASASGGDDKVLAWHDGQLPGTGGRWGDGSPFRLMSGAEIGEMDEAIERDPEAWPQWDAERDYYTQLFTDDAGAYLIEGSGGRLVRRSAGRDDEEVAASLTDWLWDRVVAYGGDDPRPGRSATGSTPPESPGGPSVQRP</sequence>
<dbReference type="Gene3D" id="1.25.40.10">
    <property type="entry name" value="Tetratricopeptide repeat domain"/>
    <property type="match status" value="1"/>
</dbReference>
<feature type="compositionally biased region" description="Low complexity" evidence="1">
    <location>
        <begin position="420"/>
        <end position="438"/>
    </location>
</feature>
<keyword evidence="3" id="KW-1185">Reference proteome</keyword>
<accession>A0ABY1RB78</accession>
<dbReference type="Proteomes" id="UP000194464">
    <property type="component" value="Unassembled WGS sequence"/>
</dbReference>
<dbReference type="EMBL" id="FXWJ01000001">
    <property type="protein sequence ID" value="SMQ61812.1"/>
    <property type="molecule type" value="Genomic_DNA"/>
</dbReference>
<name>A0ABY1RB78_9MICO</name>
<dbReference type="RefSeq" id="WP_086472828.1">
    <property type="nucleotide sequence ID" value="NZ_FXWJ01000001.1"/>
</dbReference>
<feature type="region of interest" description="Disordered" evidence="1">
    <location>
        <begin position="410"/>
        <end position="438"/>
    </location>
</feature>
<proteinExistence type="predicted"/>
<dbReference type="SUPFAM" id="SSF48452">
    <property type="entry name" value="TPR-like"/>
    <property type="match status" value="1"/>
</dbReference>
<evidence type="ECO:0000313" key="3">
    <source>
        <dbReference type="Proteomes" id="UP000194464"/>
    </source>
</evidence>
<comment type="caution">
    <text evidence="2">The sequence shown here is derived from an EMBL/GenBank/DDBJ whole genome shotgun (WGS) entry which is preliminary data.</text>
</comment>
<dbReference type="InterPro" id="IPR011990">
    <property type="entry name" value="TPR-like_helical_dom_sf"/>
</dbReference>
<evidence type="ECO:0000313" key="2">
    <source>
        <dbReference type="EMBL" id="SMQ61812.1"/>
    </source>
</evidence>